<reference evidence="4 5" key="1">
    <citation type="journal article" date="2008" name="Nature">
        <title>The Phaeodactylum genome reveals the evolutionary history of diatom genomes.</title>
        <authorList>
            <person name="Bowler C."/>
            <person name="Allen A.E."/>
            <person name="Badger J.H."/>
            <person name="Grimwood J."/>
            <person name="Jabbari K."/>
            <person name="Kuo A."/>
            <person name="Maheswari U."/>
            <person name="Martens C."/>
            <person name="Maumus F."/>
            <person name="Otillar R.P."/>
            <person name="Rayko E."/>
            <person name="Salamov A."/>
            <person name="Vandepoele K."/>
            <person name="Beszteri B."/>
            <person name="Gruber A."/>
            <person name="Heijde M."/>
            <person name="Katinka M."/>
            <person name="Mock T."/>
            <person name="Valentin K."/>
            <person name="Verret F."/>
            <person name="Berges J.A."/>
            <person name="Brownlee C."/>
            <person name="Cadoret J.P."/>
            <person name="Chiovitti A."/>
            <person name="Choi C.J."/>
            <person name="Coesel S."/>
            <person name="De Martino A."/>
            <person name="Detter J.C."/>
            <person name="Durkin C."/>
            <person name="Falciatore A."/>
            <person name="Fournet J."/>
            <person name="Haruta M."/>
            <person name="Huysman M.J."/>
            <person name="Jenkins B.D."/>
            <person name="Jiroutova K."/>
            <person name="Jorgensen R.E."/>
            <person name="Joubert Y."/>
            <person name="Kaplan A."/>
            <person name="Kroger N."/>
            <person name="Kroth P.G."/>
            <person name="La Roche J."/>
            <person name="Lindquist E."/>
            <person name="Lommer M."/>
            <person name="Martin-Jezequel V."/>
            <person name="Lopez P.J."/>
            <person name="Lucas S."/>
            <person name="Mangogna M."/>
            <person name="McGinnis K."/>
            <person name="Medlin L.K."/>
            <person name="Montsant A."/>
            <person name="Oudot-Le Secq M.P."/>
            <person name="Napoli C."/>
            <person name="Obornik M."/>
            <person name="Parker M.S."/>
            <person name="Petit J.L."/>
            <person name="Porcel B.M."/>
            <person name="Poulsen N."/>
            <person name="Robison M."/>
            <person name="Rychlewski L."/>
            <person name="Rynearson T.A."/>
            <person name="Schmutz J."/>
            <person name="Shapiro H."/>
            <person name="Siaut M."/>
            <person name="Stanley M."/>
            <person name="Sussman M.R."/>
            <person name="Taylor A.R."/>
            <person name="Vardi A."/>
            <person name="von Dassow P."/>
            <person name="Vyverman W."/>
            <person name="Willis A."/>
            <person name="Wyrwicz L.S."/>
            <person name="Rokhsar D.S."/>
            <person name="Weissenbach J."/>
            <person name="Armbrust E.V."/>
            <person name="Green B.R."/>
            <person name="Van de Peer Y."/>
            <person name="Grigoriev I.V."/>
        </authorList>
    </citation>
    <scope>NUCLEOTIDE SEQUENCE [LARGE SCALE GENOMIC DNA]</scope>
    <source>
        <strain evidence="4 5">CCAP 1055/1</strain>
    </source>
</reference>
<dbReference type="GeneID" id="7199622"/>
<evidence type="ECO:0000259" key="2">
    <source>
        <dbReference type="PROSITE" id="PS51048"/>
    </source>
</evidence>
<name>B7FW73_PHATC</name>
<dbReference type="CDD" id="cd06463">
    <property type="entry name" value="p23_like"/>
    <property type="match status" value="1"/>
</dbReference>
<organism evidence="4 5">
    <name type="scientific">Phaeodactylum tricornutum (strain CCAP 1055/1)</name>
    <dbReference type="NCBI Taxonomy" id="556484"/>
    <lineage>
        <taxon>Eukaryota</taxon>
        <taxon>Sar</taxon>
        <taxon>Stramenopiles</taxon>
        <taxon>Ochrophyta</taxon>
        <taxon>Bacillariophyta</taxon>
        <taxon>Bacillariophyceae</taxon>
        <taxon>Bacillariophycidae</taxon>
        <taxon>Naviculales</taxon>
        <taxon>Phaeodactylaceae</taxon>
        <taxon>Phaeodactylum</taxon>
    </lineage>
</organism>
<dbReference type="OrthoDB" id="1898560at2759"/>
<feature type="compositionally biased region" description="Polar residues" evidence="1">
    <location>
        <begin position="96"/>
        <end position="105"/>
    </location>
</feature>
<evidence type="ECO:0000256" key="1">
    <source>
        <dbReference type="SAM" id="MobiDB-lite"/>
    </source>
</evidence>
<dbReference type="PROSITE" id="PS51203">
    <property type="entry name" value="CS"/>
    <property type="match status" value="1"/>
</dbReference>
<dbReference type="Proteomes" id="UP000000759">
    <property type="component" value="Chromosome 5"/>
</dbReference>
<dbReference type="PaxDb" id="2850-Phatr11363"/>
<dbReference type="SUPFAM" id="SSF49764">
    <property type="entry name" value="HSP20-like chaperones"/>
    <property type="match status" value="1"/>
</dbReference>
<dbReference type="GO" id="GO:0051087">
    <property type="term" value="F:protein-folding chaperone binding"/>
    <property type="evidence" value="ECO:0007669"/>
    <property type="project" value="InterPro"/>
</dbReference>
<gene>
    <name evidence="4" type="ORF">PHATRDRAFT_11363</name>
</gene>
<dbReference type="InterPro" id="IPR007699">
    <property type="entry name" value="SGS_dom"/>
</dbReference>
<reference evidence="5" key="2">
    <citation type="submission" date="2008-08" db="EMBL/GenBank/DDBJ databases">
        <authorList>
            <consortium name="Diatom Consortium"/>
            <person name="Grigoriev I."/>
            <person name="Grimwood J."/>
            <person name="Kuo A."/>
            <person name="Otillar R.P."/>
            <person name="Salamov A."/>
            <person name="Detter J.C."/>
            <person name="Lindquist E."/>
            <person name="Shapiro H."/>
            <person name="Lucas S."/>
            <person name="Glavina del Rio T."/>
            <person name="Pitluck S."/>
            <person name="Rokhsar D."/>
            <person name="Bowler C."/>
        </authorList>
    </citation>
    <scope>GENOME REANNOTATION</scope>
    <source>
        <strain evidence="5">CCAP 1055/1</strain>
    </source>
</reference>
<dbReference type="InterPro" id="IPR044563">
    <property type="entry name" value="Sgt1-like"/>
</dbReference>
<dbReference type="Pfam" id="PF04969">
    <property type="entry name" value="CS"/>
    <property type="match status" value="1"/>
</dbReference>
<dbReference type="PANTHER" id="PTHR45862">
    <property type="entry name" value="PROTEIN SGT1 HOMOLOG"/>
    <property type="match status" value="1"/>
</dbReference>
<dbReference type="InterPro" id="IPR008978">
    <property type="entry name" value="HSP20-like_chaperone"/>
</dbReference>
<dbReference type="InterPro" id="IPR007052">
    <property type="entry name" value="CS_dom"/>
</dbReference>
<dbReference type="KEGG" id="pti:PHATRDRAFT_11363"/>
<dbReference type="PROSITE" id="PS51048">
    <property type="entry name" value="SGS"/>
    <property type="match status" value="1"/>
</dbReference>
<dbReference type="HOGENOM" id="CLU_039532_0_0_1"/>
<proteinExistence type="predicted"/>
<accession>B7FW73</accession>
<dbReference type="EMBL" id="CM000608">
    <property type="protein sequence ID" value="EEC49751.1"/>
    <property type="molecule type" value="Genomic_DNA"/>
</dbReference>
<protein>
    <submittedName>
        <fullName evidence="4">Uncharacterized protein</fullName>
    </submittedName>
</protein>
<dbReference type="eggNOG" id="KOG1309">
    <property type="taxonomic scope" value="Eukaryota"/>
</dbReference>
<dbReference type="Pfam" id="PF05002">
    <property type="entry name" value="SGS"/>
    <property type="match status" value="1"/>
</dbReference>
<feature type="domain" description="SGS" evidence="2">
    <location>
        <begin position="106"/>
        <end position="204"/>
    </location>
</feature>
<sequence>PTAPKYQYYQSDKVLTIAILEPHVQADDLHVAYNTQHLSVVLHKQGHEFAVLHGTLFDRIDVDRCQTVFRDEKVLLKLRKTEPAEWHELWSKNKSSDSVAPSTAPTVDRSKRATPYASPRDWSAIEKALAEEEANEKPQGDEAMNALFQQIYANADENTRRAMTKSYQTSGGTVLSTNWDEVSRKDYEKERVAPAGTEWKTWEGDKLPMADKD</sequence>
<dbReference type="AlphaFoldDB" id="B7FW73"/>
<feature type="non-terminal residue" evidence="4">
    <location>
        <position position="1"/>
    </location>
</feature>
<dbReference type="STRING" id="556484.B7FW73"/>
<feature type="domain" description="CS" evidence="3">
    <location>
        <begin position="1"/>
        <end position="94"/>
    </location>
</feature>
<evidence type="ECO:0000313" key="5">
    <source>
        <dbReference type="Proteomes" id="UP000000759"/>
    </source>
</evidence>
<dbReference type="RefSeq" id="XP_002179053.1">
    <property type="nucleotide sequence ID" value="XM_002179017.1"/>
</dbReference>
<evidence type="ECO:0000259" key="3">
    <source>
        <dbReference type="PROSITE" id="PS51203"/>
    </source>
</evidence>
<keyword evidence="5" id="KW-1185">Reference proteome</keyword>
<evidence type="ECO:0000313" key="4">
    <source>
        <dbReference type="EMBL" id="EEC49751.1"/>
    </source>
</evidence>
<dbReference type="InParanoid" id="B7FW73"/>
<feature type="region of interest" description="Disordered" evidence="1">
    <location>
        <begin position="90"/>
        <end position="118"/>
    </location>
</feature>
<dbReference type="Gene3D" id="2.60.40.790">
    <property type="match status" value="1"/>
</dbReference>